<dbReference type="EMBL" id="FN648841">
    <property type="protein sequence ID" value="CBN77740.1"/>
    <property type="molecule type" value="Genomic_DNA"/>
</dbReference>
<dbReference type="Gene3D" id="3.30.950.10">
    <property type="entry name" value="Methyltransferase, Cobalt-precorrin-4 Transmethylase, Domain 2"/>
    <property type="match status" value="1"/>
</dbReference>
<dbReference type="Gene3D" id="3.40.1010.10">
    <property type="entry name" value="Cobalt-precorrin-4 Transmethylase, Domain 1"/>
    <property type="match status" value="1"/>
</dbReference>
<dbReference type="SUPFAM" id="SSF53790">
    <property type="entry name" value="Tetrapyrrole methylase"/>
    <property type="match status" value="1"/>
</dbReference>
<dbReference type="Proteomes" id="UP000002630">
    <property type="component" value="Linkage Group LG16"/>
</dbReference>
<dbReference type="FunFam" id="3.40.1010.10:FF:000006">
    <property type="entry name" value="Siroheme synthase, putative"/>
    <property type="match status" value="1"/>
</dbReference>
<keyword evidence="1 7" id="KW-0489">Methyltransferase</keyword>
<dbReference type="AlphaFoldDB" id="D8LR67"/>
<evidence type="ECO:0000259" key="6">
    <source>
        <dbReference type="Pfam" id="PF00590"/>
    </source>
</evidence>
<dbReference type="NCBIfam" id="TIGR01469">
    <property type="entry name" value="cobA_cysG_Cterm"/>
    <property type="match status" value="1"/>
</dbReference>
<dbReference type="InterPro" id="IPR006366">
    <property type="entry name" value="CobA/CysG_C"/>
</dbReference>
<sequence>MTESTRRRRRPRALAAMLAVTLTCDGSASAFVPPPAGTLHSPFSSATAAAAAVAPAAGRASQQHPSQQRRGLLQGGYPRWSSSSSSSSSPLAGSAPAGGVVPTDHTDGWEPRDGVEIGTCSLVGSGPGDPDLLTVAGLRELQSADLVIADRLVSKEILGLVEGELRVARKYPGCAEQAQREIYRWMREGLSAGKHVVRLKIGDPFIFGRGGEEVLVMRELGVEPKVVPGISSVFSAPLLGGVPVTHRGVATQVTLGTGYGQDYARPDICDYHPQKTAVFLMAIGRLEELCADLVRRSYPTDTPVAIIENASTPRQRVIKGTVDTISKVARGLKVKAPATIVVGEVVSVLHGPEQGLLSDAAEGMFAGVDKERVASAAERVAEKKEGLFSGEAGEKVPVRRQA</sequence>
<reference evidence="7 8" key="1">
    <citation type="journal article" date="2010" name="Nature">
        <title>The Ectocarpus genome and the independent evolution of multicellularity in brown algae.</title>
        <authorList>
            <person name="Cock J.M."/>
            <person name="Sterck L."/>
            <person name="Rouze P."/>
            <person name="Scornet D."/>
            <person name="Allen A.E."/>
            <person name="Amoutzias G."/>
            <person name="Anthouard V."/>
            <person name="Artiguenave F."/>
            <person name="Aury J.M."/>
            <person name="Badger J.H."/>
            <person name="Beszteri B."/>
            <person name="Billiau K."/>
            <person name="Bonnet E."/>
            <person name="Bothwell J.H."/>
            <person name="Bowler C."/>
            <person name="Boyen C."/>
            <person name="Brownlee C."/>
            <person name="Carrano C.J."/>
            <person name="Charrier B."/>
            <person name="Cho G.Y."/>
            <person name="Coelho S.M."/>
            <person name="Collen J."/>
            <person name="Corre E."/>
            <person name="Da Silva C."/>
            <person name="Delage L."/>
            <person name="Delaroque N."/>
            <person name="Dittami S.M."/>
            <person name="Doulbeau S."/>
            <person name="Elias M."/>
            <person name="Farnham G."/>
            <person name="Gachon C.M."/>
            <person name="Gschloessl B."/>
            <person name="Heesch S."/>
            <person name="Jabbari K."/>
            <person name="Jubin C."/>
            <person name="Kawai H."/>
            <person name="Kimura K."/>
            <person name="Kloareg B."/>
            <person name="Kupper F.C."/>
            <person name="Lang D."/>
            <person name="Le Bail A."/>
            <person name="Leblanc C."/>
            <person name="Lerouge P."/>
            <person name="Lohr M."/>
            <person name="Lopez P.J."/>
            <person name="Martens C."/>
            <person name="Maumus F."/>
            <person name="Michel G."/>
            <person name="Miranda-Saavedra D."/>
            <person name="Morales J."/>
            <person name="Moreau H."/>
            <person name="Motomura T."/>
            <person name="Nagasato C."/>
            <person name="Napoli C.A."/>
            <person name="Nelson D.R."/>
            <person name="Nyvall-Collen P."/>
            <person name="Peters A.F."/>
            <person name="Pommier C."/>
            <person name="Potin P."/>
            <person name="Poulain J."/>
            <person name="Quesneville H."/>
            <person name="Read B."/>
            <person name="Rensing S.A."/>
            <person name="Ritter A."/>
            <person name="Rousvoal S."/>
            <person name="Samanta M."/>
            <person name="Samson G."/>
            <person name="Schroeder D.C."/>
            <person name="Segurens B."/>
            <person name="Strittmatter M."/>
            <person name="Tonon T."/>
            <person name="Tregear J.W."/>
            <person name="Valentin K."/>
            <person name="von Dassow P."/>
            <person name="Yamagishi T."/>
            <person name="Van de Peer Y."/>
            <person name="Wincker P."/>
        </authorList>
    </citation>
    <scope>NUCLEOTIDE SEQUENCE [LARGE SCALE GENOMIC DNA]</scope>
    <source>
        <strain evidence="8">Ec32 / CCAP1310/4</strain>
    </source>
</reference>
<evidence type="ECO:0000256" key="4">
    <source>
        <dbReference type="SAM" id="MobiDB-lite"/>
    </source>
</evidence>
<dbReference type="PANTHER" id="PTHR45790:SF6">
    <property type="entry name" value="UROPORPHYRINOGEN-III C-METHYLTRANSFERASE"/>
    <property type="match status" value="1"/>
</dbReference>
<evidence type="ECO:0000313" key="8">
    <source>
        <dbReference type="Proteomes" id="UP000002630"/>
    </source>
</evidence>
<evidence type="ECO:0000256" key="1">
    <source>
        <dbReference type="ARBA" id="ARBA00022603"/>
    </source>
</evidence>
<proteinExistence type="predicted"/>
<dbReference type="InterPro" id="IPR014777">
    <property type="entry name" value="4pyrrole_Mease_sub1"/>
</dbReference>
<dbReference type="InterPro" id="IPR035996">
    <property type="entry name" value="4pyrrol_Methylase_sf"/>
</dbReference>
<keyword evidence="2 7" id="KW-0808">Transferase</keyword>
<evidence type="ECO:0000256" key="3">
    <source>
        <dbReference type="ARBA" id="ARBA00022691"/>
    </source>
</evidence>
<feature type="region of interest" description="Disordered" evidence="4">
    <location>
        <begin position="55"/>
        <end position="116"/>
    </location>
</feature>
<name>D8LR67_ECTSI</name>
<dbReference type="Pfam" id="PF00590">
    <property type="entry name" value="TP_methylase"/>
    <property type="match status" value="1"/>
</dbReference>
<feature type="signal peptide" evidence="5">
    <location>
        <begin position="1"/>
        <end position="30"/>
    </location>
</feature>
<organism evidence="7 8">
    <name type="scientific">Ectocarpus siliculosus</name>
    <name type="common">Brown alga</name>
    <name type="synonym">Conferva siliculosa</name>
    <dbReference type="NCBI Taxonomy" id="2880"/>
    <lineage>
        <taxon>Eukaryota</taxon>
        <taxon>Sar</taxon>
        <taxon>Stramenopiles</taxon>
        <taxon>Ochrophyta</taxon>
        <taxon>PX clade</taxon>
        <taxon>Phaeophyceae</taxon>
        <taxon>Ectocarpales</taxon>
        <taxon>Ectocarpaceae</taxon>
        <taxon>Ectocarpus</taxon>
    </lineage>
</organism>
<dbReference type="PANTHER" id="PTHR45790">
    <property type="entry name" value="SIROHEME SYNTHASE-RELATED"/>
    <property type="match status" value="1"/>
</dbReference>
<dbReference type="GO" id="GO:0004851">
    <property type="term" value="F:uroporphyrin-III C-methyltransferase activity"/>
    <property type="evidence" value="ECO:0007669"/>
    <property type="project" value="UniProtKB-EC"/>
</dbReference>
<evidence type="ECO:0000256" key="5">
    <source>
        <dbReference type="SAM" id="SignalP"/>
    </source>
</evidence>
<dbReference type="InterPro" id="IPR014776">
    <property type="entry name" value="4pyrrole_Mease_sub2"/>
</dbReference>
<feature type="chain" id="PRO_5003117418" evidence="5">
    <location>
        <begin position="31"/>
        <end position="402"/>
    </location>
</feature>
<dbReference type="eggNOG" id="KOG1527">
    <property type="taxonomic scope" value="Eukaryota"/>
</dbReference>
<evidence type="ECO:0000256" key="2">
    <source>
        <dbReference type="ARBA" id="ARBA00022679"/>
    </source>
</evidence>
<feature type="compositionally biased region" description="Basic and acidic residues" evidence="4">
    <location>
        <begin position="104"/>
        <end position="115"/>
    </location>
</feature>
<gene>
    <name evidence="7" type="primary">UPM</name>
    <name evidence="7" type="ORF">Esi_0062_0110</name>
</gene>
<evidence type="ECO:0000313" key="7">
    <source>
        <dbReference type="EMBL" id="CBN77740.1"/>
    </source>
</evidence>
<dbReference type="CDD" id="cd11642">
    <property type="entry name" value="SUMT"/>
    <property type="match status" value="1"/>
</dbReference>
<keyword evidence="3" id="KW-0949">S-adenosyl-L-methionine</keyword>
<feature type="domain" description="Tetrapyrrole methylase" evidence="6">
    <location>
        <begin position="121"/>
        <end position="325"/>
    </location>
</feature>
<dbReference type="OrthoDB" id="508204at2759"/>
<dbReference type="EC" id="2.1.1.107" evidence="7"/>
<keyword evidence="8" id="KW-1185">Reference proteome</keyword>
<accession>D8LR67</accession>
<dbReference type="EMBL" id="FN649741">
    <property type="protein sequence ID" value="CBN77740.1"/>
    <property type="molecule type" value="Genomic_DNA"/>
</dbReference>
<dbReference type="InterPro" id="IPR050161">
    <property type="entry name" value="Siro_Cobalamin_biosynth"/>
</dbReference>
<dbReference type="GO" id="GO:0019354">
    <property type="term" value="P:siroheme biosynthetic process"/>
    <property type="evidence" value="ECO:0007669"/>
    <property type="project" value="InterPro"/>
</dbReference>
<dbReference type="STRING" id="2880.D8LR67"/>
<dbReference type="InParanoid" id="D8LR67"/>
<protein>
    <submittedName>
        <fullName evidence="7">Uroporphyrinogen-III C-methyltransferase, putative chloroplast</fullName>
        <ecNumber evidence="7">2.1.1.107</ecNumber>
    </submittedName>
</protein>
<keyword evidence="5" id="KW-0732">Signal</keyword>
<dbReference type="InterPro" id="IPR000878">
    <property type="entry name" value="4pyrrol_Mease"/>
</dbReference>
<dbReference type="NCBIfam" id="NF004790">
    <property type="entry name" value="PRK06136.1"/>
    <property type="match status" value="1"/>
</dbReference>
<dbReference type="GO" id="GO:0032259">
    <property type="term" value="P:methylation"/>
    <property type="evidence" value="ECO:0007669"/>
    <property type="project" value="UniProtKB-KW"/>
</dbReference>